<comment type="similarity">
    <text evidence="2">Belongs to the paxM FAD-dependent monooxygenase family.</text>
</comment>
<gene>
    <name evidence="7" type="ORF">KHLLAP_LOCUS444</name>
</gene>
<dbReference type="PRINTS" id="PR00420">
    <property type="entry name" value="RNGMNOXGNASE"/>
</dbReference>
<accession>A0AAI8V8W9</accession>
<dbReference type="Proteomes" id="UP001295740">
    <property type="component" value="Unassembled WGS sequence"/>
</dbReference>
<comment type="pathway">
    <text evidence="1">Secondary metabolite biosynthesis.</text>
</comment>
<evidence type="ECO:0000256" key="5">
    <source>
        <dbReference type="ARBA" id="ARBA00023002"/>
    </source>
</evidence>
<name>A0AAI8V8W9_9PEZI</name>
<dbReference type="EMBL" id="CAUWAG010000003">
    <property type="protein sequence ID" value="CAJ2499976.1"/>
    <property type="molecule type" value="Genomic_DNA"/>
</dbReference>
<comment type="caution">
    <text evidence="7">The sequence shown here is derived from an EMBL/GenBank/DDBJ whole genome shotgun (WGS) entry which is preliminary data.</text>
</comment>
<keyword evidence="8" id="KW-1185">Reference proteome</keyword>
<evidence type="ECO:0000256" key="1">
    <source>
        <dbReference type="ARBA" id="ARBA00005179"/>
    </source>
</evidence>
<evidence type="ECO:0000256" key="3">
    <source>
        <dbReference type="ARBA" id="ARBA00022630"/>
    </source>
</evidence>
<dbReference type="InterPro" id="IPR036188">
    <property type="entry name" value="FAD/NAD-bd_sf"/>
</dbReference>
<dbReference type="InterPro" id="IPR002938">
    <property type="entry name" value="FAD-bd"/>
</dbReference>
<evidence type="ECO:0000259" key="6">
    <source>
        <dbReference type="Pfam" id="PF01494"/>
    </source>
</evidence>
<dbReference type="PANTHER" id="PTHR46720:SF3">
    <property type="entry name" value="FAD-BINDING DOMAIN-CONTAINING PROTEIN-RELATED"/>
    <property type="match status" value="1"/>
</dbReference>
<dbReference type="Gene3D" id="3.50.50.60">
    <property type="entry name" value="FAD/NAD(P)-binding domain"/>
    <property type="match status" value="1"/>
</dbReference>
<keyword evidence="5" id="KW-0560">Oxidoreductase</keyword>
<dbReference type="GO" id="GO:0044550">
    <property type="term" value="P:secondary metabolite biosynthetic process"/>
    <property type="evidence" value="ECO:0007669"/>
    <property type="project" value="TreeGrafter"/>
</dbReference>
<dbReference type="PANTHER" id="PTHR46720">
    <property type="entry name" value="HYDROXYLASE, PUTATIVE (AFU_ORTHOLOGUE AFUA_3G01460)-RELATED"/>
    <property type="match status" value="1"/>
</dbReference>
<reference evidence="7" key="1">
    <citation type="submission" date="2023-10" db="EMBL/GenBank/DDBJ databases">
        <authorList>
            <person name="Hackl T."/>
        </authorList>
    </citation>
    <scope>NUCLEOTIDE SEQUENCE</scope>
</reference>
<protein>
    <submittedName>
        <fullName evidence="7">Uu.00g028290.m01.CDS01</fullName>
    </submittedName>
</protein>
<dbReference type="AlphaFoldDB" id="A0AAI8V8W9"/>
<dbReference type="Pfam" id="PF01494">
    <property type="entry name" value="FAD_binding_3"/>
    <property type="match status" value="1"/>
</dbReference>
<dbReference type="GO" id="GO:0016491">
    <property type="term" value="F:oxidoreductase activity"/>
    <property type="evidence" value="ECO:0007669"/>
    <property type="project" value="UniProtKB-KW"/>
</dbReference>
<dbReference type="GO" id="GO:0071949">
    <property type="term" value="F:FAD binding"/>
    <property type="evidence" value="ECO:0007669"/>
    <property type="project" value="InterPro"/>
</dbReference>
<dbReference type="InterPro" id="IPR051104">
    <property type="entry name" value="FAD_monoxygenase"/>
</dbReference>
<evidence type="ECO:0000256" key="2">
    <source>
        <dbReference type="ARBA" id="ARBA00007992"/>
    </source>
</evidence>
<sequence length="422" mass="45493">MSAATMLVAIIRGGFAGAILANALTGLPHLDTHVFESAPEFSERGTAVGLSGNARVALQHIIPSAKELLARAGAVPINSTRIVLGSGPDAGTLIADLDAHATPEDKELIVHRASLLRELLAPLPKECLHSNKKLTDIKGTGNGIQLTFQDGTTDQFDIVIGADGIFSSVRKYVLQEAAEECAASPAGWWDSRVVVPLEKARTALGEQFFDVHRQYLWTGDKAFLLHDVLENGTLVQCIISAVEEGPPADRKRTLTRELLTATLGDWLEGPIAKGMIELTLEDSGTQGYSQWEHKSTPTYANGRVCIMGRRSPWTTPWQSAGAGQAFEDAAVLGALLSAVSSAEDVNAAFAAYDSVRRPRCQRVIDSSRETGQIFTGRHEEVGITPDDLRAALGGRWAFLTIDLDVHKREALDKMREILGKGK</sequence>
<evidence type="ECO:0000313" key="8">
    <source>
        <dbReference type="Proteomes" id="UP001295740"/>
    </source>
</evidence>
<dbReference type="SUPFAM" id="SSF51905">
    <property type="entry name" value="FAD/NAD(P)-binding domain"/>
    <property type="match status" value="1"/>
</dbReference>
<keyword evidence="3" id="KW-0285">Flavoprotein</keyword>
<evidence type="ECO:0000256" key="4">
    <source>
        <dbReference type="ARBA" id="ARBA00022827"/>
    </source>
</evidence>
<organism evidence="7 8">
    <name type="scientific">Anthostomella pinea</name>
    <dbReference type="NCBI Taxonomy" id="933095"/>
    <lineage>
        <taxon>Eukaryota</taxon>
        <taxon>Fungi</taxon>
        <taxon>Dikarya</taxon>
        <taxon>Ascomycota</taxon>
        <taxon>Pezizomycotina</taxon>
        <taxon>Sordariomycetes</taxon>
        <taxon>Xylariomycetidae</taxon>
        <taxon>Xylariales</taxon>
        <taxon>Xylariaceae</taxon>
        <taxon>Anthostomella</taxon>
    </lineage>
</organism>
<evidence type="ECO:0000313" key="7">
    <source>
        <dbReference type="EMBL" id="CAJ2499976.1"/>
    </source>
</evidence>
<keyword evidence="4" id="KW-0274">FAD</keyword>
<proteinExistence type="inferred from homology"/>
<feature type="domain" description="FAD-binding" evidence="6">
    <location>
        <begin position="128"/>
        <end position="366"/>
    </location>
</feature>